<dbReference type="PROSITE" id="PS50045">
    <property type="entry name" value="SIGMA54_INTERACT_4"/>
    <property type="match status" value="1"/>
</dbReference>
<dbReference type="PROSITE" id="PS50113">
    <property type="entry name" value="PAC"/>
    <property type="match status" value="1"/>
</dbReference>
<sequence>MNMPTVLIVDDDRDVLATFSYILHSGGFTVHTAGSTEDALHCLSHRQCDIAIVDIHLGSATGVDLLRRLVTSEPFLQVILITGHPQVETASEAVRLGACDYLSKPILPNELLNAAHRALTRRRLMEQGERHRADLQAIFASLSDGVIMVDRTGSVCLSNDSYRHICGFLEDDGKLRKPEDRPPCAGVCLRSIQLSLANGVQQRLERFRCLRPDRQNQVVTLSTSPIRTPDGAINGIVLVLRDESRIEELESQLHIRRGFGRLVGSSPAMQLLYSRIETLADLPSTVLIQGESGTGKELVAEALHTTGNRHSRPFVRVNCSALSDTLLESELFGHVRGAFTGAVANRVGRFQRADGGTIFLDEIGDISPAMQMRLLRVLQEREFERVGDSTPLTVDVRVIAATNQDLLEQVRQGRFREDLYYRLNVVKLALPPLRDRMDDLEHLVIHFTERYAAAFSKPVSGISDAALHLFRSWHWPGNVRELQHVVEHAVILCRSERIDLCDLPQDLLHPQPLHFRPPSTPPPLSAPPLSIHEAIRRCNGNKAKAARLLGISRRTLYRHLEP</sequence>
<proteinExistence type="predicted"/>
<evidence type="ECO:0000256" key="6">
    <source>
        <dbReference type="PROSITE-ProRule" id="PRU00169"/>
    </source>
</evidence>
<dbReference type="SUPFAM" id="SSF52540">
    <property type="entry name" value="P-loop containing nucleoside triphosphate hydrolases"/>
    <property type="match status" value="1"/>
</dbReference>
<organism evidence="11 12">
    <name type="scientific">Trichlorobacter ammonificans</name>
    <dbReference type="NCBI Taxonomy" id="2916410"/>
    <lineage>
        <taxon>Bacteria</taxon>
        <taxon>Pseudomonadati</taxon>
        <taxon>Thermodesulfobacteriota</taxon>
        <taxon>Desulfuromonadia</taxon>
        <taxon>Geobacterales</taxon>
        <taxon>Geobacteraceae</taxon>
        <taxon>Trichlorobacter</taxon>
    </lineage>
</organism>
<dbReference type="CDD" id="cd00130">
    <property type="entry name" value="PAS"/>
    <property type="match status" value="1"/>
</dbReference>
<dbReference type="Pfam" id="PF00989">
    <property type="entry name" value="PAS"/>
    <property type="match status" value="1"/>
</dbReference>
<dbReference type="InterPro" id="IPR000700">
    <property type="entry name" value="PAS-assoc_C"/>
</dbReference>
<dbReference type="InterPro" id="IPR003593">
    <property type="entry name" value="AAA+_ATPase"/>
</dbReference>
<dbReference type="InterPro" id="IPR027417">
    <property type="entry name" value="P-loop_NTPase"/>
</dbReference>
<accession>A0ABM9D7P4</accession>
<protein>
    <submittedName>
        <fullName evidence="11">Sigma-54-dependent Fis family transcriptional regulator</fullName>
    </submittedName>
</protein>
<dbReference type="InterPro" id="IPR002078">
    <property type="entry name" value="Sigma_54_int"/>
</dbReference>
<dbReference type="Gene3D" id="3.40.50.300">
    <property type="entry name" value="P-loop containing nucleotide triphosphate hydrolases"/>
    <property type="match status" value="1"/>
</dbReference>
<dbReference type="Gene3D" id="3.40.50.2300">
    <property type="match status" value="1"/>
</dbReference>
<dbReference type="InterPro" id="IPR025944">
    <property type="entry name" value="Sigma_54_int_dom_CS"/>
</dbReference>
<keyword evidence="3" id="KW-0805">Transcription regulation</keyword>
<name>A0ABM9D7P4_9BACT</name>
<feature type="domain" description="PAS" evidence="9">
    <location>
        <begin position="131"/>
        <end position="172"/>
    </location>
</feature>
<dbReference type="PRINTS" id="PR01590">
    <property type="entry name" value="HTHFIS"/>
</dbReference>
<dbReference type="PANTHER" id="PTHR32071:SF113">
    <property type="entry name" value="ALGINATE BIOSYNTHESIS TRANSCRIPTIONAL REGULATORY PROTEIN ALGB"/>
    <property type="match status" value="1"/>
</dbReference>
<dbReference type="EMBL" id="OW150024">
    <property type="protein sequence ID" value="CAH2031239.1"/>
    <property type="molecule type" value="Genomic_DNA"/>
</dbReference>
<evidence type="ECO:0000256" key="3">
    <source>
        <dbReference type="ARBA" id="ARBA00023015"/>
    </source>
</evidence>
<keyword evidence="1" id="KW-0547">Nucleotide-binding</keyword>
<dbReference type="InterPro" id="IPR001789">
    <property type="entry name" value="Sig_transdc_resp-reg_receiver"/>
</dbReference>
<evidence type="ECO:0000256" key="2">
    <source>
        <dbReference type="ARBA" id="ARBA00022840"/>
    </source>
</evidence>
<dbReference type="InterPro" id="IPR013767">
    <property type="entry name" value="PAS_fold"/>
</dbReference>
<dbReference type="SMART" id="SM00448">
    <property type="entry name" value="REC"/>
    <property type="match status" value="1"/>
</dbReference>
<keyword evidence="5" id="KW-0804">Transcription</keyword>
<dbReference type="PROSITE" id="PS50112">
    <property type="entry name" value="PAS"/>
    <property type="match status" value="1"/>
</dbReference>
<dbReference type="InterPro" id="IPR000014">
    <property type="entry name" value="PAS"/>
</dbReference>
<dbReference type="PROSITE" id="PS00675">
    <property type="entry name" value="SIGMA54_INTERACT_1"/>
    <property type="match status" value="1"/>
</dbReference>
<dbReference type="PANTHER" id="PTHR32071">
    <property type="entry name" value="TRANSCRIPTIONAL REGULATORY PROTEIN"/>
    <property type="match status" value="1"/>
</dbReference>
<dbReference type="SUPFAM" id="SSF46689">
    <property type="entry name" value="Homeodomain-like"/>
    <property type="match status" value="1"/>
</dbReference>
<evidence type="ECO:0000313" key="11">
    <source>
        <dbReference type="EMBL" id="CAH2031239.1"/>
    </source>
</evidence>
<dbReference type="Pfam" id="PF00158">
    <property type="entry name" value="Sigma54_activat"/>
    <property type="match status" value="1"/>
</dbReference>
<feature type="domain" description="Response regulatory" evidence="8">
    <location>
        <begin position="5"/>
        <end position="119"/>
    </location>
</feature>
<keyword evidence="12" id="KW-1185">Reference proteome</keyword>
<dbReference type="CDD" id="cd00009">
    <property type="entry name" value="AAA"/>
    <property type="match status" value="1"/>
</dbReference>
<evidence type="ECO:0000256" key="5">
    <source>
        <dbReference type="ARBA" id="ARBA00023163"/>
    </source>
</evidence>
<dbReference type="Proteomes" id="UP001295463">
    <property type="component" value="Chromosome"/>
</dbReference>
<evidence type="ECO:0000259" key="10">
    <source>
        <dbReference type="PROSITE" id="PS50113"/>
    </source>
</evidence>
<dbReference type="Pfam" id="PF00072">
    <property type="entry name" value="Response_reg"/>
    <property type="match status" value="1"/>
</dbReference>
<evidence type="ECO:0000256" key="1">
    <source>
        <dbReference type="ARBA" id="ARBA00022741"/>
    </source>
</evidence>
<keyword evidence="6" id="KW-0597">Phosphoprotein</keyword>
<dbReference type="InterPro" id="IPR009057">
    <property type="entry name" value="Homeodomain-like_sf"/>
</dbReference>
<feature type="domain" description="Sigma-54 factor interaction" evidence="7">
    <location>
        <begin position="262"/>
        <end position="491"/>
    </location>
</feature>
<dbReference type="SUPFAM" id="SSF52172">
    <property type="entry name" value="CheY-like"/>
    <property type="match status" value="1"/>
</dbReference>
<dbReference type="InterPro" id="IPR025943">
    <property type="entry name" value="Sigma_54_int_dom_ATP-bd_2"/>
</dbReference>
<dbReference type="InterPro" id="IPR002197">
    <property type="entry name" value="HTH_Fis"/>
</dbReference>
<dbReference type="SUPFAM" id="SSF55785">
    <property type="entry name" value="PYP-like sensor domain (PAS domain)"/>
    <property type="match status" value="1"/>
</dbReference>
<dbReference type="PROSITE" id="PS00676">
    <property type="entry name" value="SIGMA54_INTERACT_2"/>
    <property type="match status" value="1"/>
</dbReference>
<gene>
    <name evidence="11" type="ORF">GEAMG1_1409</name>
</gene>
<dbReference type="PROSITE" id="PS50110">
    <property type="entry name" value="RESPONSE_REGULATORY"/>
    <property type="match status" value="1"/>
</dbReference>
<evidence type="ECO:0000259" key="9">
    <source>
        <dbReference type="PROSITE" id="PS50112"/>
    </source>
</evidence>
<dbReference type="InterPro" id="IPR025662">
    <property type="entry name" value="Sigma_54_int_dom_ATP-bd_1"/>
</dbReference>
<dbReference type="Pfam" id="PF25601">
    <property type="entry name" value="AAA_lid_14"/>
    <property type="match status" value="1"/>
</dbReference>
<feature type="domain" description="PAC" evidence="10">
    <location>
        <begin position="203"/>
        <end position="255"/>
    </location>
</feature>
<feature type="modified residue" description="4-aspartylphosphate" evidence="6">
    <location>
        <position position="54"/>
    </location>
</feature>
<keyword evidence="2" id="KW-0067">ATP-binding</keyword>
<evidence type="ECO:0000313" key="12">
    <source>
        <dbReference type="Proteomes" id="UP001295463"/>
    </source>
</evidence>
<dbReference type="InterPro" id="IPR058031">
    <property type="entry name" value="AAA_lid_NorR"/>
</dbReference>
<keyword evidence="4" id="KW-0238">DNA-binding</keyword>
<dbReference type="SMART" id="SM00382">
    <property type="entry name" value="AAA"/>
    <property type="match status" value="1"/>
</dbReference>
<dbReference type="InterPro" id="IPR011006">
    <property type="entry name" value="CheY-like_superfamily"/>
</dbReference>
<dbReference type="Gene3D" id="3.30.450.20">
    <property type="entry name" value="PAS domain"/>
    <property type="match status" value="1"/>
</dbReference>
<reference evidence="11 12" key="1">
    <citation type="submission" date="2022-03" db="EMBL/GenBank/DDBJ databases">
        <authorList>
            <person name="Koch H."/>
        </authorList>
    </citation>
    <scope>NUCLEOTIDE SEQUENCE [LARGE SCALE GENOMIC DNA]</scope>
    <source>
        <strain evidence="11 12">G1</strain>
    </source>
</reference>
<evidence type="ECO:0000256" key="4">
    <source>
        <dbReference type="ARBA" id="ARBA00023125"/>
    </source>
</evidence>
<evidence type="ECO:0000259" key="7">
    <source>
        <dbReference type="PROSITE" id="PS50045"/>
    </source>
</evidence>
<evidence type="ECO:0000259" key="8">
    <source>
        <dbReference type="PROSITE" id="PS50110"/>
    </source>
</evidence>
<dbReference type="PROSITE" id="PS00688">
    <property type="entry name" value="SIGMA54_INTERACT_3"/>
    <property type="match status" value="1"/>
</dbReference>
<dbReference type="Gene3D" id="1.10.8.60">
    <property type="match status" value="1"/>
</dbReference>
<dbReference type="NCBIfam" id="TIGR00229">
    <property type="entry name" value="sensory_box"/>
    <property type="match status" value="1"/>
</dbReference>
<dbReference type="Gene3D" id="1.10.10.60">
    <property type="entry name" value="Homeodomain-like"/>
    <property type="match status" value="1"/>
</dbReference>
<dbReference type="InterPro" id="IPR035965">
    <property type="entry name" value="PAS-like_dom_sf"/>
</dbReference>
<dbReference type="RefSeq" id="WP_305732075.1">
    <property type="nucleotide sequence ID" value="NZ_OW150024.1"/>
</dbReference>
<dbReference type="Pfam" id="PF02954">
    <property type="entry name" value="HTH_8"/>
    <property type="match status" value="1"/>
</dbReference>